<protein>
    <recommendedName>
        <fullName evidence="3">Protein kinase domain-containing protein</fullName>
    </recommendedName>
</protein>
<keyword evidence="2" id="KW-1185">Reference proteome</keyword>
<dbReference type="InterPro" id="IPR011009">
    <property type="entry name" value="Kinase-like_dom_sf"/>
</dbReference>
<dbReference type="Gene3D" id="1.10.510.10">
    <property type="entry name" value="Transferase(Phosphotransferase) domain 1"/>
    <property type="match status" value="1"/>
</dbReference>
<evidence type="ECO:0000313" key="2">
    <source>
        <dbReference type="Proteomes" id="UP001283341"/>
    </source>
</evidence>
<dbReference type="EMBL" id="JAUEDM010000001">
    <property type="protein sequence ID" value="KAK3329170.1"/>
    <property type="molecule type" value="Genomic_DNA"/>
</dbReference>
<evidence type="ECO:0000313" key="1">
    <source>
        <dbReference type="EMBL" id="KAK3329170.1"/>
    </source>
</evidence>
<reference evidence="1" key="2">
    <citation type="submission" date="2023-06" db="EMBL/GenBank/DDBJ databases">
        <authorList>
            <consortium name="Lawrence Berkeley National Laboratory"/>
            <person name="Haridas S."/>
            <person name="Hensen N."/>
            <person name="Bonometti L."/>
            <person name="Westerberg I."/>
            <person name="Brannstrom I.O."/>
            <person name="Guillou S."/>
            <person name="Cros-Aarteil S."/>
            <person name="Calhoun S."/>
            <person name="Kuo A."/>
            <person name="Mondo S."/>
            <person name="Pangilinan J."/>
            <person name="Riley R."/>
            <person name="Labutti K."/>
            <person name="Andreopoulos B."/>
            <person name="Lipzen A."/>
            <person name="Chen C."/>
            <person name="Yanf M."/>
            <person name="Daum C."/>
            <person name="Ng V."/>
            <person name="Clum A."/>
            <person name="Steindorff A."/>
            <person name="Ohm R."/>
            <person name="Martin F."/>
            <person name="Silar P."/>
            <person name="Natvig D."/>
            <person name="Lalanne C."/>
            <person name="Gautier V."/>
            <person name="Ament-Velasquez S.L."/>
            <person name="Kruys A."/>
            <person name="Hutchinson M.I."/>
            <person name="Powell A.J."/>
            <person name="Barry K."/>
            <person name="Miller A.N."/>
            <person name="Grigoriev I.V."/>
            <person name="Debuchy R."/>
            <person name="Gladieux P."/>
            <person name="Thoren M.H."/>
            <person name="Johannesson H."/>
        </authorList>
    </citation>
    <scope>NUCLEOTIDE SEQUENCE</scope>
    <source>
        <strain evidence="1">CBS 118394</strain>
    </source>
</reference>
<name>A0AAE0IQC4_9PEZI</name>
<comment type="caution">
    <text evidence="1">The sequence shown here is derived from an EMBL/GenBank/DDBJ whole genome shotgun (WGS) entry which is preliminary data.</text>
</comment>
<organism evidence="1 2">
    <name type="scientific">Apodospora peruviana</name>
    <dbReference type="NCBI Taxonomy" id="516989"/>
    <lineage>
        <taxon>Eukaryota</taxon>
        <taxon>Fungi</taxon>
        <taxon>Dikarya</taxon>
        <taxon>Ascomycota</taxon>
        <taxon>Pezizomycotina</taxon>
        <taxon>Sordariomycetes</taxon>
        <taxon>Sordariomycetidae</taxon>
        <taxon>Sordariales</taxon>
        <taxon>Lasiosphaeriaceae</taxon>
        <taxon>Apodospora</taxon>
    </lineage>
</organism>
<dbReference type="AlphaFoldDB" id="A0AAE0IQC4"/>
<evidence type="ECO:0008006" key="3">
    <source>
        <dbReference type="Google" id="ProtNLM"/>
    </source>
</evidence>
<reference evidence="1" key="1">
    <citation type="journal article" date="2023" name="Mol. Phylogenet. Evol.">
        <title>Genome-scale phylogeny and comparative genomics of the fungal order Sordariales.</title>
        <authorList>
            <person name="Hensen N."/>
            <person name="Bonometti L."/>
            <person name="Westerberg I."/>
            <person name="Brannstrom I.O."/>
            <person name="Guillou S."/>
            <person name="Cros-Aarteil S."/>
            <person name="Calhoun S."/>
            <person name="Haridas S."/>
            <person name="Kuo A."/>
            <person name="Mondo S."/>
            <person name="Pangilinan J."/>
            <person name="Riley R."/>
            <person name="LaButti K."/>
            <person name="Andreopoulos B."/>
            <person name="Lipzen A."/>
            <person name="Chen C."/>
            <person name="Yan M."/>
            <person name="Daum C."/>
            <person name="Ng V."/>
            <person name="Clum A."/>
            <person name="Steindorff A."/>
            <person name="Ohm R.A."/>
            <person name="Martin F."/>
            <person name="Silar P."/>
            <person name="Natvig D.O."/>
            <person name="Lalanne C."/>
            <person name="Gautier V."/>
            <person name="Ament-Velasquez S.L."/>
            <person name="Kruys A."/>
            <person name="Hutchinson M.I."/>
            <person name="Powell A.J."/>
            <person name="Barry K."/>
            <person name="Miller A.N."/>
            <person name="Grigoriev I.V."/>
            <person name="Debuchy R."/>
            <person name="Gladieux P."/>
            <person name="Hiltunen Thoren M."/>
            <person name="Johannesson H."/>
        </authorList>
    </citation>
    <scope>NUCLEOTIDE SEQUENCE</scope>
    <source>
        <strain evidence="1">CBS 118394</strain>
    </source>
</reference>
<proteinExistence type="predicted"/>
<accession>A0AAE0IQC4</accession>
<sequence length="376" mass="42788">MDLDTAERRFSIVDCAISSPGEDQPWFTLGIRLHGKRFDIRVSPSNFRKSPCRTQELYNHLGFLMADDQDSVEYYDDQDQSRDRSMDGIGYRFQGVTVYDCFAWAVDPCFDALERLAPPPPRSLKLTLNHFYATESFKCDLLAVGDRLFPGSVEPRQNRLEDPIHQTEHLDSALPWTTTSFPFFRPEDVQVIHNFDSGPHEIFDSDPERVRVGRKDLFFKALDPDNSHLDLIVRREIAVYEKIAANPNLAGLRISRLYGLVCNERNQLMGLLLHLIDTETPLSCAVGPDTPQTAKDRWSRQIRTTVAAFHEAGIVWGDAHPGNILIDDHLDAWIVDFGGGWTEGWVDRDKAETREGDLQGIERILEFIQTGVGVEL</sequence>
<dbReference type="SUPFAM" id="SSF56112">
    <property type="entry name" value="Protein kinase-like (PK-like)"/>
    <property type="match status" value="1"/>
</dbReference>
<gene>
    <name evidence="1" type="ORF">B0H66DRAFT_466373</name>
</gene>
<dbReference type="Proteomes" id="UP001283341">
    <property type="component" value="Unassembled WGS sequence"/>
</dbReference>